<sequence length="294" mass="32341">MQPLSRASLTIGELAHRTGVPITTLRSWESRYGFPRPDRAAGGHRRYAESDVDAVLEVLERRRGGLSLHAAVQRVVAEPVSSGSVFADLRRRRPELAPQVLSRATLSSMSRAIEDECCARAAEPLLFGGFQRVAYLEASYDRWRELARTACDTVVFADFTHPTPVRPLTPVEVALPEHAPLNREWLVICDAPDLPACLAAVELPGQDSRAPEGRSFEAIWSVDPQVVRAASRVAASLTDAYRPGWRTSGPRHAPVLDDEPTAASGDLRRATQLFDRMLGYLDDARPSGRGRART</sequence>
<accession>A0ABU5KFE8</accession>
<dbReference type="Pfam" id="PF00376">
    <property type="entry name" value="MerR"/>
    <property type="match status" value="1"/>
</dbReference>
<proteinExistence type="predicted"/>
<feature type="domain" description="HTH merR-type" evidence="2">
    <location>
        <begin position="8"/>
        <end position="78"/>
    </location>
</feature>
<keyword evidence="4" id="KW-1185">Reference proteome</keyword>
<dbReference type="EMBL" id="JAXQPW010000007">
    <property type="protein sequence ID" value="MDZ5663687.1"/>
    <property type="molecule type" value="Genomic_DNA"/>
</dbReference>
<comment type="caution">
    <text evidence="3">The sequence shown here is derived from an EMBL/GenBank/DDBJ whole genome shotgun (WGS) entry which is preliminary data.</text>
</comment>
<dbReference type="InterPro" id="IPR019278">
    <property type="entry name" value="DICT_dom"/>
</dbReference>
<reference evidence="3 4" key="1">
    <citation type="submission" date="2023-11" db="EMBL/GenBank/DDBJ databases">
        <title>Novel species in genus Nocardioides.</title>
        <authorList>
            <person name="Zhou H."/>
        </authorList>
    </citation>
    <scope>NUCLEOTIDE SEQUENCE [LARGE SCALE GENOMIC DNA]</scope>
    <source>
        <strain evidence="3 4">S-58</strain>
    </source>
</reference>
<dbReference type="Pfam" id="PF10069">
    <property type="entry name" value="DICT"/>
    <property type="match status" value="1"/>
</dbReference>
<evidence type="ECO:0000313" key="3">
    <source>
        <dbReference type="EMBL" id="MDZ5663687.1"/>
    </source>
</evidence>
<dbReference type="SUPFAM" id="SSF46955">
    <property type="entry name" value="Putative DNA-binding domain"/>
    <property type="match status" value="1"/>
</dbReference>
<dbReference type="SMART" id="SM00422">
    <property type="entry name" value="HTH_MERR"/>
    <property type="match status" value="1"/>
</dbReference>
<dbReference type="RefSeq" id="WP_322425408.1">
    <property type="nucleotide sequence ID" value="NZ_JAXQPW010000007.1"/>
</dbReference>
<dbReference type="InterPro" id="IPR000551">
    <property type="entry name" value="MerR-type_HTH_dom"/>
</dbReference>
<dbReference type="InterPro" id="IPR047057">
    <property type="entry name" value="MerR_fam"/>
</dbReference>
<evidence type="ECO:0000313" key="4">
    <source>
        <dbReference type="Proteomes" id="UP001291999"/>
    </source>
</evidence>
<dbReference type="InterPro" id="IPR009061">
    <property type="entry name" value="DNA-bd_dom_put_sf"/>
</dbReference>
<dbReference type="PANTHER" id="PTHR30204">
    <property type="entry name" value="REDOX-CYCLING DRUG-SENSING TRANSCRIPTIONAL ACTIVATOR SOXR"/>
    <property type="match status" value="1"/>
</dbReference>
<organism evidence="3 4">
    <name type="scientific">Nocardioides renjunii</name>
    <dbReference type="NCBI Taxonomy" id="3095075"/>
    <lineage>
        <taxon>Bacteria</taxon>
        <taxon>Bacillati</taxon>
        <taxon>Actinomycetota</taxon>
        <taxon>Actinomycetes</taxon>
        <taxon>Propionibacteriales</taxon>
        <taxon>Nocardioidaceae</taxon>
        <taxon>Nocardioides</taxon>
    </lineage>
</organism>
<dbReference type="Proteomes" id="UP001291999">
    <property type="component" value="Unassembled WGS sequence"/>
</dbReference>
<keyword evidence="1" id="KW-0238">DNA-binding</keyword>
<protein>
    <submittedName>
        <fullName evidence="3">DICT sensory domain-containing protein</fullName>
    </submittedName>
</protein>
<dbReference type="PANTHER" id="PTHR30204:SF93">
    <property type="entry name" value="HTH MERR-TYPE DOMAIN-CONTAINING PROTEIN"/>
    <property type="match status" value="1"/>
</dbReference>
<evidence type="ECO:0000256" key="1">
    <source>
        <dbReference type="ARBA" id="ARBA00023125"/>
    </source>
</evidence>
<name>A0ABU5KFE8_9ACTN</name>
<gene>
    <name evidence="3" type="ORF">SFC79_18065</name>
</gene>
<evidence type="ECO:0000259" key="2">
    <source>
        <dbReference type="PROSITE" id="PS50937"/>
    </source>
</evidence>
<dbReference type="Gene3D" id="1.10.1660.10">
    <property type="match status" value="1"/>
</dbReference>
<dbReference type="PROSITE" id="PS50937">
    <property type="entry name" value="HTH_MERR_2"/>
    <property type="match status" value="1"/>
</dbReference>